<keyword evidence="7 9" id="KW-0472">Membrane</keyword>
<dbReference type="GO" id="GO:0016740">
    <property type="term" value="F:transferase activity"/>
    <property type="evidence" value="ECO:0007669"/>
    <property type="project" value="UniProtKB-KW"/>
</dbReference>
<evidence type="ECO:0000256" key="4">
    <source>
        <dbReference type="ARBA" id="ARBA00022679"/>
    </source>
</evidence>
<feature type="transmembrane region" description="Helical" evidence="9">
    <location>
        <begin position="27"/>
        <end position="50"/>
    </location>
</feature>
<dbReference type="Proteomes" id="UP001058533">
    <property type="component" value="Chromosome"/>
</dbReference>
<protein>
    <submittedName>
        <fullName evidence="11">Sugar transferase</fullName>
    </submittedName>
</protein>
<evidence type="ECO:0000259" key="10">
    <source>
        <dbReference type="Pfam" id="PF02397"/>
    </source>
</evidence>
<sequence length="219" mass="24806">MEYHSPKIKAQGRFVAFDPVEIRALDILGAVFLLLSFLPLMILIGLAVFVSNPGPIFFSQLRLGRDGKPFKCHKFRTMATDAEARLANLLSTSAAARAEWDRDYKLRHDPRIVGIGRFLRKSSLDELPQLWNVLVGDMSLVGPRPIVAGELSRYGRYARHYYSVRPGLTGLWQISGRNDVSYRRRVAYDVLYARKGRIGDNVRILVLTIPCVLARRGSY</sequence>
<keyword evidence="12" id="KW-1185">Reference proteome</keyword>
<keyword evidence="6 9" id="KW-1133">Transmembrane helix</keyword>
<keyword evidence="4 11" id="KW-0808">Transferase</keyword>
<evidence type="ECO:0000256" key="1">
    <source>
        <dbReference type="ARBA" id="ARBA00004236"/>
    </source>
</evidence>
<evidence type="ECO:0000313" key="11">
    <source>
        <dbReference type="EMBL" id="UUL82396.1"/>
    </source>
</evidence>
<evidence type="ECO:0000256" key="8">
    <source>
        <dbReference type="ARBA" id="ARBA00023169"/>
    </source>
</evidence>
<dbReference type="EMBL" id="CP101740">
    <property type="protein sequence ID" value="UUL82396.1"/>
    <property type="molecule type" value="Genomic_DNA"/>
</dbReference>
<keyword evidence="3" id="KW-1003">Cell membrane</keyword>
<dbReference type="PANTHER" id="PTHR30576:SF4">
    <property type="entry name" value="UNDECAPRENYL-PHOSPHATE GALACTOSE PHOSPHOTRANSFERASE"/>
    <property type="match status" value="1"/>
</dbReference>
<proteinExistence type="inferred from homology"/>
<evidence type="ECO:0000256" key="3">
    <source>
        <dbReference type="ARBA" id="ARBA00022475"/>
    </source>
</evidence>
<evidence type="ECO:0000256" key="5">
    <source>
        <dbReference type="ARBA" id="ARBA00022692"/>
    </source>
</evidence>
<feature type="domain" description="Bacterial sugar transferase" evidence="10">
    <location>
        <begin position="23"/>
        <end position="213"/>
    </location>
</feature>
<dbReference type="RefSeq" id="WP_256506219.1">
    <property type="nucleotide sequence ID" value="NZ_CP101740.1"/>
</dbReference>
<comment type="similarity">
    <text evidence="2">Belongs to the bacterial sugar transferase family.</text>
</comment>
<keyword evidence="8" id="KW-0270">Exopolysaccharide synthesis</keyword>
<reference evidence="11" key="1">
    <citation type="submission" date="2022-07" db="EMBL/GenBank/DDBJ databases">
        <title>Sphingomonas sp. nov., a novel bacterium isolated from the north slope of the Mount Everest.</title>
        <authorList>
            <person name="Cui X."/>
            <person name="Liu Y."/>
        </authorList>
    </citation>
    <scope>NUCLEOTIDE SEQUENCE</scope>
    <source>
        <strain evidence="11">S5-59</strain>
    </source>
</reference>
<evidence type="ECO:0000313" key="12">
    <source>
        <dbReference type="Proteomes" id="UP001058533"/>
    </source>
</evidence>
<organism evidence="11 12">
    <name type="scientific">Sphingomonas qomolangmaensis</name>
    <dbReference type="NCBI Taxonomy" id="2918765"/>
    <lineage>
        <taxon>Bacteria</taxon>
        <taxon>Pseudomonadati</taxon>
        <taxon>Pseudomonadota</taxon>
        <taxon>Alphaproteobacteria</taxon>
        <taxon>Sphingomonadales</taxon>
        <taxon>Sphingomonadaceae</taxon>
        <taxon>Sphingomonas</taxon>
    </lineage>
</organism>
<comment type="subcellular location">
    <subcellularLocation>
        <location evidence="1">Cell membrane</location>
    </subcellularLocation>
</comment>
<accession>A0ABY5LCH7</accession>
<evidence type="ECO:0000256" key="7">
    <source>
        <dbReference type="ARBA" id="ARBA00023136"/>
    </source>
</evidence>
<keyword evidence="5 9" id="KW-0812">Transmembrane</keyword>
<evidence type="ECO:0000256" key="9">
    <source>
        <dbReference type="SAM" id="Phobius"/>
    </source>
</evidence>
<evidence type="ECO:0000256" key="2">
    <source>
        <dbReference type="ARBA" id="ARBA00006464"/>
    </source>
</evidence>
<evidence type="ECO:0000256" key="6">
    <source>
        <dbReference type="ARBA" id="ARBA00022989"/>
    </source>
</evidence>
<gene>
    <name evidence="11" type="ORF">NMP03_14660</name>
</gene>
<dbReference type="InterPro" id="IPR003362">
    <property type="entry name" value="Bact_transf"/>
</dbReference>
<dbReference type="PANTHER" id="PTHR30576">
    <property type="entry name" value="COLANIC BIOSYNTHESIS UDP-GLUCOSE LIPID CARRIER TRANSFERASE"/>
    <property type="match status" value="1"/>
</dbReference>
<dbReference type="Pfam" id="PF02397">
    <property type="entry name" value="Bac_transf"/>
    <property type="match status" value="1"/>
</dbReference>
<name>A0ABY5LCH7_9SPHN</name>